<dbReference type="EMBL" id="LYUB02000007">
    <property type="protein sequence ID" value="OVF08699.1"/>
    <property type="molecule type" value="Genomic_DNA"/>
</dbReference>
<comment type="caution">
    <text evidence="2">The sequence shown here is derived from an EMBL/GenBank/DDBJ whole genome shotgun (WGS) entry which is preliminary data.</text>
</comment>
<dbReference type="InterPro" id="IPR038014">
    <property type="entry name" value="Ies1"/>
</dbReference>
<feature type="region of interest" description="Disordered" evidence="1">
    <location>
        <begin position="439"/>
        <end position="469"/>
    </location>
</feature>
<dbReference type="GO" id="GO:0031011">
    <property type="term" value="C:Ino80 complex"/>
    <property type="evidence" value="ECO:0007669"/>
    <property type="project" value="InterPro"/>
</dbReference>
<reference evidence="2 3" key="1">
    <citation type="submission" date="2017-04" db="EMBL/GenBank/DDBJ databases">
        <title>Draft genome of the yeast Clavispora lusitaniae type strain CBS 6936.</title>
        <authorList>
            <person name="Durrens P."/>
            <person name="Klopp C."/>
            <person name="Biteau N."/>
            <person name="Fitton-Ouhabi V."/>
            <person name="Dementhon K."/>
            <person name="Accoceberry I."/>
            <person name="Sherman D.J."/>
            <person name="Noel T."/>
        </authorList>
    </citation>
    <scope>NUCLEOTIDE SEQUENCE [LARGE SCALE GENOMIC DNA]</scope>
    <source>
        <strain evidence="2 3">CBS 6936</strain>
    </source>
</reference>
<feature type="region of interest" description="Disordered" evidence="1">
    <location>
        <begin position="94"/>
        <end position="140"/>
    </location>
</feature>
<feature type="region of interest" description="Disordered" evidence="1">
    <location>
        <begin position="688"/>
        <end position="710"/>
    </location>
</feature>
<evidence type="ECO:0000256" key="1">
    <source>
        <dbReference type="SAM" id="MobiDB-lite"/>
    </source>
</evidence>
<feature type="compositionally biased region" description="Basic and acidic residues" evidence="1">
    <location>
        <begin position="439"/>
        <end position="454"/>
    </location>
</feature>
<accession>A0AA91Q074</accession>
<protein>
    <submittedName>
        <fullName evidence="2">Ino eighty subunit</fullName>
    </submittedName>
</protein>
<dbReference type="KEGG" id="clus:A9F13_07g01628"/>
<evidence type="ECO:0000313" key="2">
    <source>
        <dbReference type="EMBL" id="OVF08699.1"/>
    </source>
</evidence>
<organism evidence="2 3">
    <name type="scientific">Clavispora lusitaniae</name>
    <name type="common">Candida lusitaniae</name>
    <dbReference type="NCBI Taxonomy" id="36911"/>
    <lineage>
        <taxon>Eukaryota</taxon>
        <taxon>Fungi</taxon>
        <taxon>Dikarya</taxon>
        <taxon>Ascomycota</taxon>
        <taxon>Saccharomycotina</taxon>
        <taxon>Pichiomycetes</taxon>
        <taxon>Metschnikowiaceae</taxon>
        <taxon>Clavispora</taxon>
    </lineage>
</organism>
<feature type="compositionally biased region" description="Basic and acidic residues" evidence="1">
    <location>
        <begin position="1"/>
        <end position="10"/>
    </location>
</feature>
<dbReference type="PANTHER" id="PTHR37287">
    <property type="entry name" value="INO EIGHTY SUBUNIT 1"/>
    <property type="match status" value="1"/>
</dbReference>
<feature type="compositionally biased region" description="Polar residues" evidence="1">
    <location>
        <begin position="11"/>
        <end position="37"/>
    </location>
</feature>
<dbReference type="Proteomes" id="UP000195602">
    <property type="component" value="Unassembled WGS sequence"/>
</dbReference>
<dbReference type="PANTHER" id="PTHR37287:SF1">
    <property type="entry name" value="INO EIGHTY SUBUNIT 1"/>
    <property type="match status" value="1"/>
</dbReference>
<sequence length="710" mass="80031">MNYDPIHDTYSENSDSAANRETNPSMNVPHPANSTGADTLRENHTTVEHHLANPTQNLQNMQGDQLLKREPVLPSEHNVQPEPAVKVENAQSVQGYAETHQKSPHQVATAQGAPEQSQSTESDEDKEPLPPGTLPSTFRSVSRGFKHLKKADGEPFWRKDIQYSFLEALFNDTNAVFTNNFPFCEVPHAANGPKLTFAELYVRTLAESSKSSKVLRERLIKDREMGVAVSKVCLLVNAGRMNTTVNFVPDMRSALRTYHSIPSLQADPNGPSKPLQDTPRLKTILKAVCDGHDHLQTLLDLLRTPPTTKPNTSVIKLIFLMSTFFQNIPFHYDDSYDHDSFSEKLRFIKASPGPQNKFMEFFLNDEIRPENRARRFLWLMYTYLETSFTPAELAANPFNPRVIPPLEYLSDAELAACDVDPPYEVEYAVQMYHARMSHLHGDDRGSAPRKRKEEEIEEPVAEEPEEVPVPEEPRLLKPILKRKKPTPSVGSLVDDSKKPLGAAARWRDVPFPLVRERLARFARSTSGVAVRPLSRDSPHCVARRRATMARARALVAQVARASPVFEARRTALPIWLRRYFQYKKQRDGLLALEWEALRNDVAGGIESYLYQQMGKAQLTRRYEEQADDEPDARHESFVGGGQLPGDAAPVDLASMDKVGAGFVATHDFDRANERSAYELSLVTMAGEVQQEERPLPRVSFDLESETVEFA</sequence>
<evidence type="ECO:0000313" key="3">
    <source>
        <dbReference type="Proteomes" id="UP000195602"/>
    </source>
</evidence>
<name>A0AA91Q074_CLALS</name>
<feature type="compositionally biased region" description="Acidic residues" evidence="1">
    <location>
        <begin position="455"/>
        <end position="469"/>
    </location>
</feature>
<dbReference type="AlphaFoldDB" id="A0AA91Q074"/>
<feature type="compositionally biased region" description="Polar residues" evidence="1">
    <location>
        <begin position="104"/>
        <end position="120"/>
    </location>
</feature>
<proteinExistence type="predicted"/>
<feature type="region of interest" description="Disordered" evidence="1">
    <location>
        <begin position="1"/>
        <end position="44"/>
    </location>
</feature>
<gene>
    <name evidence="2" type="ORF">A9F13_07g01628</name>
</gene>